<comment type="subcellular location">
    <subcellularLocation>
        <location evidence="2">Periplasm</location>
    </subcellularLocation>
</comment>
<dbReference type="Pfam" id="PF13365">
    <property type="entry name" value="Trypsin_2"/>
    <property type="match status" value="1"/>
</dbReference>
<keyword evidence="12" id="KW-0732">Signal</keyword>
<dbReference type="EMBL" id="JASNJE010000012">
    <property type="protein sequence ID" value="MDK3073771.1"/>
    <property type="molecule type" value="Genomic_DNA"/>
</dbReference>
<evidence type="ECO:0000256" key="6">
    <source>
        <dbReference type="ARBA" id="ARBA00022670"/>
    </source>
</evidence>
<evidence type="ECO:0000256" key="7">
    <source>
        <dbReference type="ARBA" id="ARBA00022764"/>
    </source>
</evidence>
<dbReference type="InterPro" id="IPR001940">
    <property type="entry name" value="Peptidase_S1C"/>
</dbReference>
<dbReference type="SMART" id="SM00228">
    <property type="entry name" value="PDZ"/>
    <property type="match status" value="1"/>
</dbReference>
<evidence type="ECO:0000313" key="15">
    <source>
        <dbReference type="Proteomes" id="UP001227126"/>
    </source>
</evidence>
<dbReference type="Pfam" id="PF13180">
    <property type="entry name" value="PDZ_2"/>
    <property type="match status" value="1"/>
</dbReference>
<accession>A0ABT7FF58</accession>
<gene>
    <name evidence="14" type="ORF">QO034_11660</name>
</gene>
<protein>
    <recommendedName>
        <fullName evidence="5">Probable periplasmic serine endoprotease DegP-like</fullName>
        <ecNumber evidence="4">3.4.21.107</ecNumber>
    </recommendedName>
    <alternativeName>
        <fullName evidence="11">Protease Do</fullName>
    </alternativeName>
</protein>
<dbReference type="Gene3D" id="2.30.42.10">
    <property type="match status" value="1"/>
</dbReference>
<dbReference type="InterPro" id="IPR001478">
    <property type="entry name" value="PDZ"/>
</dbReference>
<evidence type="ECO:0000256" key="10">
    <source>
        <dbReference type="ARBA" id="ARBA00023016"/>
    </source>
</evidence>
<evidence type="ECO:0000256" key="12">
    <source>
        <dbReference type="SAM" id="SignalP"/>
    </source>
</evidence>
<reference evidence="14 15" key="1">
    <citation type="submission" date="2023-05" db="EMBL/GenBank/DDBJ databases">
        <title>Sedimentitalea sp. nov. JM2-8.</title>
        <authorList>
            <person name="Huang J."/>
        </authorList>
    </citation>
    <scope>NUCLEOTIDE SEQUENCE [LARGE SCALE GENOMIC DNA]</scope>
    <source>
        <strain evidence="14 15">JM2-8</strain>
    </source>
</reference>
<feature type="chain" id="PRO_5047099096" description="Probable periplasmic serine endoprotease DegP-like" evidence="12">
    <location>
        <begin position="22"/>
        <end position="370"/>
    </location>
</feature>
<evidence type="ECO:0000256" key="4">
    <source>
        <dbReference type="ARBA" id="ARBA00013035"/>
    </source>
</evidence>
<comment type="catalytic activity">
    <reaction evidence="1">
        <text>Acts on substrates that are at least partially unfolded. The cleavage site P1 residue is normally between a pair of hydrophobic residues, such as Val-|-Val.</text>
        <dbReference type="EC" id="3.4.21.107"/>
    </reaction>
</comment>
<evidence type="ECO:0000256" key="3">
    <source>
        <dbReference type="ARBA" id="ARBA00010541"/>
    </source>
</evidence>
<organism evidence="14 15">
    <name type="scientific">Sedimentitalea xiamensis</name>
    <dbReference type="NCBI Taxonomy" id="3050037"/>
    <lineage>
        <taxon>Bacteria</taxon>
        <taxon>Pseudomonadati</taxon>
        <taxon>Pseudomonadota</taxon>
        <taxon>Alphaproteobacteria</taxon>
        <taxon>Rhodobacterales</taxon>
        <taxon>Paracoccaceae</taxon>
        <taxon>Sedimentitalea</taxon>
    </lineage>
</organism>
<comment type="similarity">
    <text evidence="3">Belongs to the peptidase S1C family.</text>
</comment>
<keyword evidence="10" id="KW-0346">Stress response</keyword>
<feature type="domain" description="PDZ" evidence="13">
    <location>
        <begin position="257"/>
        <end position="333"/>
    </location>
</feature>
<dbReference type="InterPro" id="IPR009003">
    <property type="entry name" value="Peptidase_S1_PA"/>
</dbReference>
<comment type="caution">
    <text evidence="14">The sequence shown here is derived from an EMBL/GenBank/DDBJ whole genome shotgun (WGS) entry which is preliminary data.</text>
</comment>
<keyword evidence="7" id="KW-0574">Periplasm</keyword>
<feature type="signal peptide" evidence="12">
    <location>
        <begin position="1"/>
        <end position="21"/>
    </location>
</feature>
<dbReference type="PRINTS" id="PR00834">
    <property type="entry name" value="PROTEASES2C"/>
</dbReference>
<evidence type="ECO:0000259" key="13">
    <source>
        <dbReference type="PROSITE" id="PS50106"/>
    </source>
</evidence>
<dbReference type="Proteomes" id="UP001227126">
    <property type="component" value="Unassembled WGS sequence"/>
</dbReference>
<dbReference type="PANTHER" id="PTHR22939">
    <property type="entry name" value="SERINE PROTEASE FAMILY S1C HTRA-RELATED"/>
    <property type="match status" value="1"/>
</dbReference>
<dbReference type="PROSITE" id="PS50106">
    <property type="entry name" value="PDZ"/>
    <property type="match status" value="1"/>
</dbReference>
<dbReference type="PANTHER" id="PTHR22939:SF130">
    <property type="entry name" value="PERIPLASMIC SERINE ENDOPROTEASE DEGP-LIKE-RELATED"/>
    <property type="match status" value="1"/>
</dbReference>
<evidence type="ECO:0000256" key="1">
    <source>
        <dbReference type="ARBA" id="ARBA00001772"/>
    </source>
</evidence>
<dbReference type="SUPFAM" id="SSF50156">
    <property type="entry name" value="PDZ domain-like"/>
    <property type="match status" value="1"/>
</dbReference>
<proteinExistence type="inferred from homology"/>
<dbReference type="SUPFAM" id="SSF50494">
    <property type="entry name" value="Trypsin-like serine proteases"/>
    <property type="match status" value="1"/>
</dbReference>
<sequence>MTNLKTPVLFLRRMTLTGALAATTALAVAPGVALAVPPGGYGDLVEAVSPSVVFIEVTTKAGPVEDAGALPEGLPEAFKRRFGQMMPDQGSSKRQGVGSGFIISETGEIVTNHHVVQGADSVLVKFADGRSLPATVVGSDSMTDIALLKVESDETLPVVPFGDSATVRAGDEVVAVGNPFGLGGTVTSGIVSATSRNIHSGPYDDFIQTDAAINRGNSGGPLFNAAGEVIGVNTAIFSPDGGSVGIGFAVPSDLVQTVVADLKDDGQITRGWLGVQIRPMSDEIASVLGYDSPKGAVIEAVTEGSPADKAGLIDGDIILAFNDTEISELRDLTRAVASSQPDKPATMTVLHKGETVTREVVIGTLQPQDA</sequence>
<dbReference type="RefSeq" id="WP_284485710.1">
    <property type="nucleotide sequence ID" value="NZ_JASNJE010000012.1"/>
</dbReference>
<keyword evidence="6" id="KW-0645">Protease</keyword>
<keyword evidence="15" id="KW-1185">Reference proteome</keyword>
<evidence type="ECO:0000256" key="9">
    <source>
        <dbReference type="ARBA" id="ARBA00022825"/>
    </source>
</evidence>
<keyword evidence="9" id="KW-0720">Serine protease</keyword>
<evidence type="ECO:0000256" key="11">
    <source>
        <dbReference type="ARBA" id="ARBA00032850"/>
    </source>
</evidence>
<evidence type="ECO:0000313" key="14">
    <source>
        <dbReference type="EMBL" id="MDK3073771.1"/>
    </source>
</evidence>
<dbReference type="InterPro" id="IPR036034">
    <property type="entry name" value="PDZ_sf"/>
</dbReference>
<evidence type="ECO:0000256" key="5">
    <source>
        <dbReference type="ARBA" id="ARBA00013958"/>
    </source>
</evidence>
<dbReference type="EC" id="3.4.21.107" evidence="4"/>
<evidence type="ECO:0000256" key="2">
    <source>
        <dbReference type="ARBA" id="ARBA00004418"/>
    </source>
</evidence>
<dbReference type="Gene3D" id="2.40.10.120">
    <property type="match status" value="1"/>
</dbReference>
<keyword evidence="8" id="KW-0378">Hydrolase</keyword>
<evidence type="ECO:0000256" key="8">
    <source>
        <dbReference type="ARBA" id="ARBA00022801"/>
    </source>
</evidence>
<name>A0ABT7FF58_9RHOB</name>